<keyword evidence="2" id="KW-1185">Reference proteome</keyword>
<dbReference type="PROSITE" id="PS50096">
    <property type="entry name" value="IQ"/>
    <property type="match status" value="2"/>
</dbReference>
<dbReference type="InterPro" id="IPR011989">
    <property type="entry name" value="ARM-like"/>
</dbReference>
<proteinExistence type="predicted"/>
<gene>
    <name evidence="1" type="ORF">KFE25_014047</name>
</gene>
<dbReference type="Gene3D" id="1.25.10.10">
    <property type="entry name" value="Leucine-rich Repeat Variant"/>
    <property type="match status" value="1"/>
</dbReference>
<dbReference type="OrthoDB" id="10671791at2759"/>
<protein>
    <submittedName>
        <fullName evidence="1">Uncharacterized protein</fullName>
    </submittedName>
</protein>
<dbReference type="AlphaFoldDB" id="A0A8J5XDX2"/>
<dbReference type="Proteomes" id="UP000751190">
    <property type="component" value="Unassembled WGS sequence"/>
</dbReference>
<dbReference type="EMBL" id="JAGTXO010000023">
    <property type="protein sequence ID" value="KAG8462028.1"/>
    <property type="molecule type" value="Genomic_DNA"/>
</dbReference>
<evidence type="ECO:0000313" key="1">
    <source>
        <dbReference type="EMBL" id="KAG8462028.1"/>
    </source>
</evidence>
<comment type="caution">
    <text evidence="1">The sequence shown here is derived from an EMBL/GenBank/DDBJ whole genome shotgun (WGS) entry which is preliminary data.</text>
</comment>
<dbReference type="SUPFAM" id="SSF48371">
    <property type="entry name" value="ARM repeat"/>
    <property type="match status" value="1"/>
</dbReference>
<organism evidence="1 2">
    <name type="scientific">Diacronema lutheri</name>
    <name type="common">Unicellular marine alga</name>
    <name type="synonym">Monochrysis lutheri</name>
    <dbReference type="NCBI Taxonomy" id="2081491"/>
    <lineage>
        <taxon>Eukaryota</taxon>
        <taxon>Haptista</taxon>
        <taxon>Haptophyta</taxon>
        <taxon>Pavlovophyceae</taxon>
        <taxon>Pavlovales</taxon>
        <taxon>Pavlovaceae</taxon>
        <taxon>Diacronema</taxon>
    </lineage>
</organism>
<name>A0A8J5XDX2_DIALT</name>
<dbReference type="InterPro" id="IPR016024">
    <property type="entry name" value="ARM-type_fold"/>
</dbReference>
<reference evidence="1" key="1">
    <citation type="submission" date="2021-05" db="EMBL/GenBank/DDBJ databases">
        <title>The genome of the haptophyte Pavlova lutheri (Diacronema luteri, Pavlovales) - a model for lipid biosynthesis in eukaryotic algae.</title>
        <authorList>
            <person name="Hulatt C.J."/>
            <person name="Posewitz M.C."/>
        </authorList>
    </citation>
    <scope>NUCLEOTIDE SEQUENCE</scope>
    <source>
        <strain evidence="1">NIVA-4/92</strain>
    </source>
</reference>
<accession>A0A8J5XDX2</accession>
<sequence length="497" mass="51924">MEGAESALAERLHDLRAALRADDEDSVLELLLALAHAVRALDPASSSAALRTCARLQLLPLLRAASERYGVESYAAKLALCICANVAEAGGAATVREGGGLALLGGAISSRDVEIRYLAVAALRNQLAFDAPSHAAVLGTKVEAQLMMLLSSAIDVRTLDSATSALNNLYGLHGDRALALGAPPPLPHACADSLARRCERLHLDELAFGYADAAGAPAAADADAARQRALARSLVPGLVATGGGVHAGKAKRRPSLDAHAHAHAQQHGGFAELAAALGRALGAGRAAGGVGGALGGTAAGAGSASEAKMQLLLKANFRRRIVVSAWAALTIQAAARARAARRACARRARARAADAARARAATTLQARARAKLAAARARDARDARRRGEAASRARLACACGIARRWLLRLRGRQLVRASRHVRELIRSAPVVRGTHTAQLSRLREMRGARKLDEGEWERLSSSVSAAHAAFEMELPRAMQRVEILRRWLAGAGPSPAL</sequence>
<evidence type="ECO:0000313" key="2">
    <source>
        <dbReference type="Proteomes" id="UP000751190"/>
    </source>
</evidence>